<protein>
    <submittedName>
        <fullName evidence="1">Uncharacterized protein</fullName>
    </submittedName>
</protein>
<comment type="caution">
    <text evidence="1">The sequence shown here is derived from an EMBL/GenBank/DDBJ whole genome shotgun (WGS) entry which is preliminary data.</text>
</comment>
<gene>
    <name evidence="1" type="ORF">F0919_13750</name>
</gene>
<evidence type="ECO:0000313" key="1">
    <source>
        <dbReference type="EMBL" id="KAA5533598.1"/>
    </source>
</evidence>
<keyword evidence="2" id="KW-1185">Reference proteome</keyword>
<organism evidence="1 2">
    <name type="scientific">Taibaiella lutea</name>
    <dbReference type="NCBI Taxonomy" id="2608001"/>
    <lineage>
        <taxon>Bacteria</taxon>
        <taxon>Pseudomonadati</taxon>
        <taxon>Bacteroidota</taxon>
        <taxon>Chitinophagia</taxon>
        <taxon>Chitinophagales</taxon>
        <taxon>Chitinophagaceae</taxon>
        <taxon>Taibaiella</taxon>
    </lineage>
</organism>
<dbReference type="RefSeq" id="WP_150033345.1">
    <property type="nucleotide sequence ID" value="NZ_VWSH01000003.1"/>
</dbReference>
<dbReference type="EMBL" id="VWSH01000003">
    <property type="protein sequence ID" value="KAA5533598.1"/>
    <property type="molecule type" value="Genomic_DNA"/>
</dbReference>
<dbReference type="AlphaFoldDB" id="A0A5M6CEI1"/>
<evidence type="ECO:0000313" key="2">
    <source>
        <dbReference type="Proteomes" id="UP000323632"/>
    </source>
</evidence>
<proteinExistence type="predicted"/>
<dbReference type="Proteomes" id="UP000323632">
    <property type="component" value="Unassembled WGS sequence"/>
</dbReference>
<accession>A0A5M6CEI1</accession>
<reference evidence="1 2" key="1">
    <citation type="submission" date="2019-09" db="EMBL/GenBank/DDBJ databases">
        <title>Genome sequence and assembly of Taibaiella sp.</title>
        <authorList>
            <person name="Chhetri G."/>
        </authorList>
    </citation>
    <scope>NUCLEOTIDE SEQUENCE [LARGE SCALE GENOMIC DNA]</scope>
    <source>
        <strain evidence="1 2">KVB11</strain>
    </source>
</reference>
<sequence>MKTLLKTTLVFSITVGIILSVFPTTLLQAKVKRVSISSAGSDLALNHFHITKVIDERLDTTNVGYITTGASAAFLTANFEDGLTAEFTGFLRENVKQNAGSEALSLHVLNFNLFEKTSFKGAEIGLTTHFALYNKDGEKLFDYVVTDTRNTGMNMAGFAGELMRRVIMNFLMDSDKNLPSLLAMYKNNEPLKVNLYLDKDPEQKNLLPYNPQRPLNPFNFVAAPPSKPATPSGSVTGLRINYQIRNLEGKPEGFIELLPYFDQAKSWILTKENARQVLKYEQIRFKVAAYANNEFLKELQTKTFTLATFHDDIVAYRTKYDAMIKDLQAQMDKETGYGTNTDAVDNWNRKVSFYDAFSKDLNKLD</sequence>
<name>A0A5M6CEI1_9BACT</name>